<accession>A0A815ZW04</accession>
<organism evidence="2 3">
    <name type="scientific">Adineta steineri</name>
    <dbReference type="NCBI Taxonomy" id="433720"/>
    <lineage>
        <taxon>Eukaryota</taxon>
        <taxon>Metazoa</taxon>
        <taxon>Spiralia</taxon>
        <taxon>Gnathifera</taxon>
        <taxon>Rotifera</taxon>
        <taxon>Eurotatoria</taxon>
        <taxon>Bdelloidea</taxon>
        <taxon>Adinetida</taxon>
        <taxon>Adinetidae</taxon>
        <taxon>Adineta</taxon>
    </lineage>
</organism>
<keyword evidence="3" id="KW-1185">Reference proteome</keyword>
<dbReference type="Proteomes" id="UP000663877">
    <property type="component" value="Unassembled WGS sequence"/>
</dbReference>
<protein>
    <submittedName>
        <fullName evidence="2">Uncharacterized protein</fullName>
    </submittedName>
</protein>
<evidence type="ECO:0000313" key="2">
    <source>
        <dbReference type="EMBL" id="CAF1588384.1"/>
    </source>
</evidence>
<dbReference type="AlphaFoldDB" id="A0A815ZW04"/>
<evidence type="ECO:0000313" key="3">
    <source>
        <dbReference type="Proteomes" id="UP000663832"/>
    </source>
</evidence>
<dbReference type="OrthoDB" id="9979308at2759"/>
<sequence length="107" mass="12298">MSKLNTSISASYLRPIVLLVLFLVYASTQNIDGLSNYQYENEEIKHILIPHDSFLLENINSRSGRSVITSNYNLPYGQMRIIGYKKRTIPIELQKALYAHGIVGRRR</sequence>
<dbReference type="EMBL" id="CAJNOI010000290">
    <property type="protein sequence ID" value="CAF1228403.1"/>
    <property type="molecule type" value="Genomic_DNA"/>
</dbReference>
<dbReference type="Proteomes" id="UP000663832">
    <property type="component" value="Unassembled WGS sequence"/>
</dbReference>
<reference evidence="2" key="1">
    <citation type="submission" date="2021-02" db="EMBL/GenBank/DDBJ databases">
        <authorList>
            <person name="Nowell W R."/>
        </authorList>
    </citation>
    <scope>NUCLEOTIDE SEQUENCE</scope>
</reference>
<gene>
    <name evidence="1" type="ORF">BJG266_LOCUS28376</name>
    <name evidence="2" type="ORF">QVE165_LOCUS50928</name>
</gene>
<comment type="caution">
    <text evidence="2">The sequence shown here is derived from an EMBL/GenBank/DDBJ whole genome shotgun (WGS) entry which is preliminary data.</text>
</comment>
<name>A0A815ZW04_9BILA</name>
<evidence type="ECO:0000313" key="1">
    <source>
        <dbReference type="EMBL" id="CAF1228403.1"/>
    </source>
</evidence>
<dbReference type="EMBL" id="CAJNOM010001048">
    <property type="protein sequence ID" value="CAF1588384.1"/>
    <property type="molecule type" value="Genomic_DNA"/>
</dbReference>
<proteinExistence type="predicted"/>